<keyword evidence="2" id="KW-1185">Reference proteome</keyword>
<organism evidence="1 2">
    <name type="scientific">Treponema peruense</name>
    <dbReference type="NCBI Taxonomy" id="2787628"/>
    <lineage>
        <taxon>Bacteria</taxon>
        <taxon>Pseudomonadati</taxon>
        <taxon>Spirochaetota</taxon>
        <taxon>Spirochaetia</taxon>
        <taxon>Spirochaetales</taxon>
        <taxon>Treponemataceae</taxon>
        <taxon>Treponema</taxon>
    </lineage>
</organism>
<dbReference type="AlphaFoldDB" id="A0A7T3RBA5"/>
<sequence length="73" mass="8638">MIQAGKKKIHEYKFAKFKTEFEENDCVYSQKIFASDTDFTNHTNNVRYVKSMGMWQNPSNRTSPQTYTCHFST</sequence>
<name>A0A7T3RBA5_9SPIR</name>
<dbReference type="RefSeq" id="WP_177528002.1">
    <property type="nucleotide sequence ID" value="NZ_CBCSHE010000003.1"/>
</dbReference>
<protein>
    <recommendedName>
        <fullName evidence="3">Acyl-ACP thioesterase</fullName>
    </recommendedName>
</protein>
<proteinExistence type="predicted"/>
<evidence type="ECO:0008006" key="3">
    <source>
        <dbReference type="Google" id="ProtNLM"/>
    </source>
</evidence>
<reference evidence="1 2" key="1">
    <citation type="submission" date="2020-11" db="EMBL/GenBank/DDBJ databases">
        <title>Treponema Peruensis nv. sp., first commensal Treponema isolated from human feces.</title>
        <authorList>
            <person name="Belkhou C."/>
            <person name="Raes J."/>
        </authorList>
    </citation>
    <scope>NUCLEOTIDE SEQUENCE [LARGE SCALE GENOMIC DNA]</scope>
    <source>
        <strain evidence="1 2">RCC2812</strain>
    </source>
</reference>
<dbReference type="EMBL" id="CP064936">
    <property type="protein sequence ID" value="QPZ99927.1"/>
    <property type="molecule type" value="Genomic_DNA"/>
</dbReference>
<evidence type="ECO:0000313" key="1">
    <source>
        <dbReference type="EMBL" id="QPZ99927.1"/>
    </source>
</evidence>
<dbReference type="KEGG" id="tper:IWA51_06460"/>
<evidence type="ECO:0000313" key="2">
    <source>
        <dbReference type="Proteomes" id="UP000595224"/>
    </source>
</evidence>
<accession>A0A7T3RBA5</accession>
<gene>
    <name evidence="1" type="ORF">IWA51_06460</name>
</gene>
<dbReference type="Proteomes" id="UP000595224">
    <property type="component" value="Chromosome"/>
</dbReference>